<evidence type="ECO:0000313" key="1">
    <source>
        <dbReference type="EMBL" id="KAK2643060.1"/>
    </source>
</evidence>
<evidence type="ECO:0000313" key="2">
    <source>
        <dbReference type="Proteomes" id="UP001280121"/>
    </source>
</evidence>
<dbReference type="AlphaFoldDB" id="A0AAD9TWK9"/>
<comment type="caution">
    <text evidence="1">The sequence shown here is derived from an EMBL/GenBank/DDBJ whole genome shotgun (WGS) entry which is preliminary data.</text>
</comment>
<name>A0AAD9TWK9_9ROSI</name>
<dbReference type="Proteomes" id="UP001280121">
    <property type="component" value="Unassembled WGS sequence"/>
</dbReference>
<gene>
    <name evidence="1" type="ORF">Ddye_024823</name>
</gene>
<protein>
    <submittedName>
        <fullName evidence="1">Uncharacterized protein</fullName>
    </submittedName>
</protein>
<keyword evidence="2" id="KW-1185">Reference proteome</keyword>
<accession>A0AAD9TWK9</accession>
<proteinExistence type="predicted"/>
<dbReference type="EMBL" id="JANJYI010000007">
    <property type="protein sequence ID" value="KAK2643060.1"/>
    <property type="molecule type" value="Genomic_DNA"/>
</dbReference>
<reference evidence="1" key="1">
    <citation type="journal article" date="2023" name="Plant J.">
        <title>Genome sequences and population genomics provide insights into the demographic history, inbreeding, and mutation load of two 'living fossil' tree species of Dipteronia.</title>
        <authorList>
            <person name="Feng Y."/>
            <person name="Comes H.P."/>
            <person name="Chen J."/>
            <person name="Zhu S."/>
            <person name="Lu R."/>
            <person name="Zhang X."/>
            <person name="Li P."/>
            <person name="Qiu J."/>
            <person name="Olsen K.M."/>
            <person name="Qiu Y."/>
        </authorList>
    </citation>
    <scope>NUCLEOTIDE SEQUENCE</scope>
    <source>
        <strain evidence="1">KIB01</strain>
    </source>
</reference>
<organism evidence="1 2">
    <name type="scientific">Dipteronia dyeriana</name>
    <dbReference type="NCBI Taxonomy" id="168575"/>
    <lineage>
        <taxon>Eukaryota</taxon>
        <taxon>Viridiplantae</taxon>
        <taxon>Streptophyta</taxon>
        <taxon>Embryophyta</taxon>
        <taxon>Tracheophyta</taxon>
        <taxon>Spermatophyta</taxon>
        <taxon>Magnoliopsida</taxon>
        <taxon>eudicotyledons</taxon>
        <taxon>Gunneridae</taxon>
        <taxon>Pentapetalae</taxon>
        <taxon>rosids</taxon>
        <taxon>malvids</taxon>
        <taxon>Sapindales</taxon>
        <taxon>Sapindaceae</taxon>
        <taxon>Hippocastanoideae</taxon>
        <taxon>Acereae</taxon>
        <taxon>Dipteronia</taxon>
    </lineage>
</organism>
<sequence length="87" mass="10153">METLIQRISRVPVPIKKGIPNNFTDSPFVEAIAIIEMPRKFSFPNMNQFEGTTDPADHIEQYKQRMFTATIPRDLRETYMCKAFDRA</sequence>